<dbReference type="RefSeq" id="XP_033650268.1">
    <property type="nucleotide sequence ID" value="XM_033796002.1"/>
</dbReference>
<keyword evidence="7" id="KW-1185">Reference proteome</keyword>
<feature type="transmembrane region" description="Helical" evidence="5">
    <location>
        <begin position="449"/>
        <end position="475"/>
    </location>
</feature>
<name>A0A6A6JC11_WESOR</name>
<dbReference type="InterPro" id="IPR045863">
    <property type="entry name" value="CorA_TM1_TM2"/>
</dbReference>
<gene>
    <name evidence="6" type="ORF">EI97DRAFT_385072</name>
</gene>
<evidence type="ECO:0000256" key="1">
    <source>
        <dbReference type="ARBA" id="ARBA00004651"/>
    </source>
</evidence>
<dbReference type="SUPFAM" id="SSF144083">
    <property type="entry name" value="Magnesium transport protein CorA, transmembrane region"/>
    <property type="match status" value="1"/>
</dbReference>
<dbReference type="GeneID" id="54549177"/>
<dbReference type="AlphaFoldDB" id="A0A6A6JC11"/>
<comment type="subcellular location">
    <subcellularLocation>
        <location evidence="1">Cell membrane</location>
        <topology evidence="1">Multi-pass membrane protein</topology>
    </subcellularLocation>
</comment>
<dbReference type="PANTHER" id="PTHR46494">
    <property type="entry name" value="CORA FAMILY METAL ION TRANSPORTER (EUROFUNG)"/>
    <property type="match status" value="1"/>
</dbReference>
<dbReference type="Proteomes" id="UP000800097">
    <property type="component" value="Unassembled WGS sequence"/>
</dbReference>
<evidence type="ECO:0000256" key="5">
    <source>
        <dbReference type="SAM" id="Phobius"/>
    </source>
</evidence>
<dbReference type="GO" id="GO:0000287">
    <property type="term" value="F:magnesium ion binding"/>
    <property type="evidence" value="ECO:0007669"/>
    <property type="project" value="TreeGrafter"/>
</dbReference>
<evidence type="ECO:0000313" key="6">
    <source>
        <dbReference type="EMBL" id="KAF2272729.1"/>
    </source>
</evidence>
<feature type="transmembrane region" description="Helical" evidence="5">
    <location>
        <begin position="416"/>
        <end position="437"/>
    </location>
</feature>
<organism evidence="6 7">
    <name type="scientific">Westerdykella ornata</name>
    <dbReference type="NCBI Taxonomy" id="318751"/>
    <lineage>
        <taxon>Eukaryota</taxon>
        <taxon>Fungi</taxon>
        <taxon>Dikarya</taxon>
        <taxon>Ascomycota</taxon>
        <taxon>Pezizomycotina</taxon>
        <taxon>Dothideomycetes</taxon>
        <taxon>Pleosporomycetidae</taxon>
        <taxon>Pleosporales</taxon>
        <taxon>Sporormiaceae</taxon>
        <taxon>Westerdykella</taxon>
    </lineage>
</organism>
<reference evidence="6" key="1">
    <citation type="journal article" date="2020" name="Stud. Mycol.">
        <title>101 Dothideomycetes genomes: a test case for predicting lifestyles and emergence of pathogens.</title>
        <authorList>
            <person name="Haridas S."/>
            <person name="Albert R."/>
            <person name="Binder M."/>
            <person name="Bloem J."/>
            <person name="Labutti K."/>
            <person name="Salamov A."/>
            <person name="Andreopoulos B."/>
            <person name="Baker S."/>
            <person name="Barry K."/>
            <person name="Bills G."/>
            <person name="Bluhm B."/>
            <person name="Cannon C."/>
            <person name="Castanera R."/>
            <person name="Culley D."/>
            <person name="Daum C."/>
            <person name="Ezra D."/>
            <person name="Gonzalez J."/>
            <person name="Henrissat B."/>
            <person name="Kuo A."/>
            <person name="Liang C."/>
            <person name="Lipzen A."/>
            <person name="Lutzoni F."/>
            <person name="Magnuson J."/>
            <person name="Mondo S."/>
            <person name="Nolan M."/>
            <person name="Ohm R."/>
            <person name="Pangilinan J."/>
            <person name="Park H.-J."/>
            <person name="Ramirez L."/>
            <person name="Alfaro M."/>
            <person name="Sun H."/>
            <person name="Tritt A."/>
            <person name="Yoshinaga Y."/>
            <person name="Zwiers L.-H."/>
            <person name="Turgeon B."/>
            <person name="Goodwin S."/>
            <person name="Spatafora J."/>
            <person name="Crous P."/>
            <person name="Grigoriev I."/>
        </authorList>
    </citation>
    <scope>NUCLEOTIDE SEQUENCE</scope>
    <source>
        <strain evidence="6">CBS 379.55</strain>
    </source>
</reference>
<dbReference type="GO" id="GO:0005886">
    <property type="term" value="C:plasma membrane"/>
    <property type="evidence" value="ECO:0007669"/>
    <property type="project" value="UniProtKB-SubCell"/>
</dbReference>
<dbReference type="GO" id="GO:0015095">
    <property type="term" value="F:magnesium ion transmembrane transporter activity"/>
    <property type="evidence" value="ECO:0007669"/>
    <property type="project" value="TreeGrafter"/>
</dbReference>
<dbReference type="InterPro" id="IPR002523">
    <property type="entry name" value="MgTranspt_CorA/ZnTranspt_ZntB"/>
</dbReference>
<evidence type="ECO:0000313" key="7">
    <source>
        <dbReference type="Proteomes" id="UP000800097"/>
    </source>
</evidence>
<proteinExistence type="predicted"/>
<keyword evidence="2 5" id="KW-0812">Transmembrane</keyword>
<accession>A0A6A6JC11</accession>
<evidence type="ECO:0000256" key="2">
    <source>
        <dbReference type="ARBA" id="ARBA00022692"/>
    </source>
</evidence>
<keyword evidence="4 5" id="KW-0472">Membrane</keyword>
<protein>
    <recommendedName>
        <fullName evidence="8">Cora-domain-containing protein</fullName>
    </recommendedName>
</protein>
<evidence type="ECO:0000256" key="4">
    <source>
        <dbReference type="ARBA" id="ARBA00023136"/>
    </source>
</evidence>
<dbReference type="PANTHER" id="PTHR46494:SF1">
    <property type="entry name" value="CORA FAMILY METAL ION TRANSPORTER (EUROFUNG)"/>
    <property type="match status" value="1"/>
</dbReference>
<evidence type="ECO:0008006" key="8">
    <source>
        <dbReference type="Google" id="ProtNLM"/>
    </source>
</evidence>
<dbReference type="Pfam" id="PF01544">
    <property type="entry name" value="CorA"/>
    <property type="match status" value="1"/>
</dbReference>
<dbReference type="OrthoDB" id="3231000at2759"/>
<keyword evidence="3 5" id="KW-1133">Transmembrane helix</keyword>
<sequence>MPYLAHVKQLSLAWKPLRYLADWMEVSTAPIRWTNLLSKPHERAERASRTKITMMDFDGTGKTKEVFLSSTVALKEALDDRPSPDCPAEPPTFRILMVEDLSRDVIEILGSRYDVDPLFFREQIAEYNWYNTRDAWAMAPNLMVGIKHRQWETYEKARDESNSFNVARRPDDDETHWSYLDKPGSLVVMTRTRTSIWIGKDPQNEHQSVGIVLVDPTVSEGFPLWGGPANFTLPPSMHDANPPKRQTPTALYDLILQATLSYPWWFSSLSEAHCIGKPIFALPALNIICADWLVTCEYMKARLAQIDWELEKPHIFRSRGDVVDNALRRLYIWRRVLAVLRDMIKDTIDQAIPSAERLTATSKGGSISVNDILPDYERVHALLNELQERVDRLTTVVASEISTEDSRRGLQENHNLARLTWLATTFIPLSFVSGFFSMTDSLSGMKETFGWYFCVAVPLTIFVMVVAGGVGRGWFSKKKKQKSLEAAAATSKTKSSTAVPSAYTTSIAYELRGRPQTVEEVMKTMATKRRT</sequence>
<dbReference type="GO" id="GO:0015087">
    <property type="term" value="F:cobalt ion transmembrane transporter activity"/>
    <property type="evidence" value="ECO:0007669"/>
    <property type="project" value="TreeGrafter"/>
</dbReference>
<dbReference type="GO" id="GO:0050897">
    <property type="term" value="F:cobalt ion binding"/>
    <property type="evidence" value="ECO:0007669"/>
    <property type="project" value="TreeGrafter"/>
</dbReference>
<evidence type="ECO:0000256" key="3">
    <source>
        <dbReference type="ARBA" id="ARBA00022989"/>
    </source>
</evidence>
<dbReference type="EMBL" id="ML986517">
    <property type="protein sequence ID" value="KAF2272729.1"/>
    <property type="molecule type" value="Genomic_DNA"/>
</dbReference>
<dbReference type="Gene3D" id="1.20.58.340">
    <property type="entry name" value="Magnesium transport protein CorA, transmembrane region"/>
    <property type="match status" value="1"/>
</dbReference>